<dbReference type="InterPro" id="IPR003488">
    <property type="entry name" value="DprA"/>
</dbReference>
<gene>
    <name evidence="4" type="primary">smf</name>
    <name evidence="4" type="ORF">NCTC13043_01850</name>
</gene>
<evidence type="ECO:0000256" key="1">
    <source>
        <dbReference type="ARBA" id="ARBA00006525"/>
    </source>
</evidence>
<accession>A0A379F4E0</accession>
<dbReference type="Gene3D" id="3.40.50.450">
    <property type="match status" value="1"/>
</dbReference>
<dbReference type="AlphaFoldDB" id="A0A379F4E0"/>
<sequence length="376" mass="42182">MKQEHLYAVALTRLGGFNLPALMELYQRAGSATAIYEHRNNIHDILPDATQRLVETLENWDNVISFAERELQYDEQNNIEVLCLNDENYPQRLRECPDAPIVLYKQGNVNLNKHRTLNIIGTRNCTQYGRDLIRAFIRELKSICPDALVFSGLAYGIDICAHRESLANNMETVGVVAHGLDIVYPRMHTGTAKEMCEKGGGVITEYTTNTQPVPKNFVQRNRIVAGCTDATLLVESANKGGGLITCNIARSYNREVFAFPGAIGAEYSEGCNQLIRDNGASLITSAYDFVKAMNWDNDIKLEKAQQQGIERTLFPNLNSEEQTVVEALQQQNDQQINMLSVRTNLSMARLMALLFELEMKGIIRTMAGGCYHLLEV</sequence>
<protein>
    <submittedName>
        <fullName evidence="4">DNA protecting protein DprA</fullName>
    </submittedName>
</protein>
<dbReference type="OrthoDB" id="9785707at2"/>
<dbReference type="InterPro" id="IPR036388">
    <property type="entry name" value="WH-like_DNA-bd_sf"/>
</dbReference>
<dbReference type="PANTHER" id="PTHR43022:SF1">
    <property type="entry name" value="PROTEIN SMF"/>
    <property type="match status" value="1"/>
</dbReference>
<dbReference type="InterPro" id="IPR041614">
    <property type="entry name" value="DprA_WH"/>
</dbReference>
<dbReference type="Pfam" id="PF17782">
    <property type="entry name" value="WHD_DprA"/>
    <property type="match status" value="1"/>
</dbReference>
<dbReference type="SUPFAM" id="SSF102405">
    <property type="entry name" value="MCP/YpsA-like"/>
    <property type="match status" value="1"/>
</dbReference>
<name>A0A379F4E0_9BACT</name>
<comment type="similarity">
    <text evidence="1">Belongs to the DprA/Smf family.</text>
</comment>
<dbReference type="PANTHER" id="PTHR43022">
    <property type="entry name" value="PROTEIN SMF"/>
    <property type="match status" value="1"/>
</dbReference>
<dbReference type="Proteomes" id="UP000254235">
    <property type="component" value="Unassembled WGS sequence"/>
</dbReference>
<reference evidence="4 5" key="1">
    <citation type="submission" date="2018-06" db="EMBL/GenBank/DDBJ databases">
        <authorList>
            <consortium name="Pathogen Informatics"/>
            <person name="Doyle S."/>
        </authorList>
    </citation>
    <scope>NUCLEOTIDE SEQUENCE [LARGE SCALE GENOMIC DNA]</scope>
    <source>
        <strain evidence="4 5">NCTC13043</strain>
    </source>
</reference>
<evidence type="ECO:0000259" key="2">
    <source>
        <dbReference type="Pfam" id="PF02481"/>
    </source>
</evidence>
<evidence type="ECO:0000313" key="5">
    <source>
        <dbReference type="Proteomes" id="UP000254235"/>
    </source>
</evidence>
<organism evidence="4 5">
    <name type="scientific">Prevotella pallens</name>
    <dbReference type="NCBI Taxonomy" id="60133"/>
    <lineage>
        <taxon>Bacteria</taxon>
        <taxon>Pseudomonadati</taxon>
        <taxon>Bacteroidota</taxon>
        <taxon>Bacteroidia</taxon>
        <taxon>Bacteroidales</taxon>
        <taxon>Prevotellaceae</taxon>
        <taxon>Prevotella</taxon>
    </lineage>
</organism>
<dbReference type="GeneID" id="78571504"/>
<dbReference type="EMBL" id="UGTP01000001">
    <property type="protein sequence ID" value="SUC13224.1"/>
    <property type="molecule type" value="Genomic_DNA"/>
</dbReference>
<feature type="domain" description="DprA winged helix" evidence="3">
    <location>
        <begin position="315"/>
        <end position="369"/>
    </location>
</feature>
<evidence type="ECO:0000259" key="3">
    <source>
        <dbReference type="Pfam" id="PF17782"/>
    </source>
</evidence>
<feature type="domain" description="Smf/DprA SLOG" evidence="2">
    <location>
        <begin position="81"/>
        <end position="293"/>
    </location>
</feature>
<dbReference type="Pfam" id="PF02481">
    <property type="entry name" value="DNA_processg_A"/>
    <property type="match status" value="1"/>
</dbReference>
<dbReference type="InterPro" id="IPR057666">
    <property type="entry name" value="DrpA_SLOG"/>
</dbReference>
<proteinExistence type="inferred from homology"/>
<dbReference type="GO" id="GO:0009294">
    <property type="term" value="P:DNA-mediated transformation"/>
    <property type="evidence" value="ECO:0007669"/>
    <property type="project" value="InterPro"/>
</dbReference>
<evidence type="ECO:0000313" key="4">
    <source>
        <dbReference type="EMBL" id="SUC13224.1"/>
    </source>
</evidence>
<dbReference type="NCBIfam" id="TIGR00732">
    <property type="entry name" value="dprA"/>
    <property type="match status" value="1"/>
</dbReference>
<dbReference type="Gene3D" id="1.10.10.10">
    <property type="entry name" value="Winged helix-like DNA-binding domain superfamily/Winged helix DNA-binding domain"/>
    <property type="match status" value="1"/>
</dbReference>
<dbReference type="RefSeq" id="WP_115083769.1">
    <property type="nucleotide sequence ID" value="NZ_CAUOZC010000050.1"/>
</dbReference>